<evidence type="ECO:0000256" key="3">
    <source>
        <dbReference type="ARBA" id="ARBA00022970"/>
    </source>
</evidence>
<dbReference type="GO" id="GO:0016020">
    <property type="term" value="C:membrane"/>
    <property type="evidence" value="ECO:0007669"/>
    <property type="project" value="UniProtKB-SubCell"/>
</dbReference>
<evidence type="ECO:0000256" key="6">
    <source>
        <dbReference type="SAM" id="Phobius"/>
    </source>
</evidence>
<comment type="caution">
    <text evidence="8">The sequence shown here is derived from an EMBL/GenBank/DDBJ whole genome shotgun (WGS) entry which is preliminary data.</text>
</comment>
<evidence type="ECO:0000256" key="1">
    <source>
        <dbReference type="ARBA" id="ARBA00004370"/>
    </source>
</evidence>
<comment type="subcellular location">
    <subcellularLocation>
        <location evidence="1">Membrane</location>
    </subcellularLocation>
</comment>
<evidence type="ECO:0000313" key="8">
    <source>
        <dbReference type="EMBL" id="KAK6804507.1"/>
    </source>
</evidence>
<reference evidence="8 9" key="1">
    <citation type="submission" date="2024-02" db="EMBL/GenBank/DDBJ databases">
        <title>de novo genome assembly of Solanum bulbocastanum strain 11H21.</title>
        <authorList>
            <person name="Hosaka A.J."/>
        </authorList>
    </citation>
    <scope>NUCLEOTIDE SEQUENCE [LARGE SCALE GENOMIC DNA]</scope>
    <source>
        <tissue evidence="8">Young leaves</tissue>
    </source>
</reference>
<feature type="transmembrane region" description="Helical" evidence="6">
    <location>
        <begin position="97"/>
        <end position="117"/>
    </location>
</feature>
<evidence type="ECO:0000256" key="2">
    <source>
        <dbReference type="ARBA" id="ARBA00022692"/>
    </source>
</evidence>
<evidence type="ECO:0000259" key="7">
    <source>
        <dbReference type="Pfam" id="PF01490"/>
    </source>
</evidence>
<dbReference type="InterPro" id="IPR013057">
    <property type="entry name" value="AA_transpt_TM"/>
</dbReference>
<protein>
    <recommendedName>
        <fullName evidence="7">Amino acid transporter transmembrane domain-containing protein</fullName>
    </recommendedName>
</protein>
<name>A0AAN8UFH1_SOLBU</name>
<gene>
    <name evidence="8" type="ORF">RDI58_002291</name>
</gene>
<keyword evidence="2 6" id="KW-0812">Transmembrane</keyword>
<dbReference type="AlphaFoldDB" id="A0AAN8UFH1"/>
<sequence length="139" mass="15961">MTSNERKRRIILEACSFIFFLEKLLPPGGEKDVEGDKNFGLCRRFNFILLPFHRIGSCDCSNHGESIFFPLMLDQQIIGDTLKSPPPENQTMKKESISTIVITTLFYLCCSFFRYPAFGNDIPAGNLLTVIPKRFIRFE</sequence>
<keyword evidence="5 6" id="KW-0472">Membrane</keyword>
<organism evidence="8 9">
    <name type="scientific">Solanum bulbocastanum</name>
    <name type="common">Wild potato</name>
    <dbReference type="NCBI Taxonomy" id="147425"/>
    <lineage>
        <taxon>Eukaryota</taxon>
        <taxon>Viridiplantae</taxon>
        <taxon>Streptophyta</taxon>
        <taxon>Embryophyta</taxon>
        <taxon>Tracheophyta</taxon>
        <taxon>Spermatophyta</taxon>
        <taxon>Magnoliopsida</taxon>
        <taxon>eudicotyledons</taxon>
        <taxon>Gunneridae</taxon>
        <taxon>Pentapetalae</taxon>
        <taxon>asterids</taxon>
        <taxon>lamiids</taxon>
        <taxon>Solanales</taxon>
        <taxon>Solanaceae</taxon>
        <taxon>Solanoideae</taxon>
        <taxon>Solaneae</taxon>
        <taxon>Solanum</taxon>
    </lineage>
</organism>
<evidence type="ECO:0000256" key="5">
    <source>
        <dbReference type="ARBA" id="ARBA00023136"/>
    </source>
</evidence>
<evidence type="ECO:0000256" key="4">
    <source>
        <dbReference type="ARBA" id="ARBA00022989"/>
    </source>
</evidence>
<accession>A0AAN8UFH1</accession>
<proteinExistence type="predicted"/>
<dbReference type="Pfam" id="PF01490">
    <property type="entry name" value="Aa_trans"/>
    <property type="match status" value="1"/>
</dbReference>
<keyword evidence="3" id="KW-0813">Transport</keyword>
<evidence type="ECO:0000313" key="9">
    <source>
        <dbReference type="Proteomes" id="UP001371456"/>
    </source>
</evidence>
<keyword evidence="4 6" id="KW-1133">Transmembrane helix</keyword>
<keyword evidence="3" id="KW-0029">Amino-acid transport</keyword>
<dbReference type="Proteomes" id="UP001371456">
    <property type="component" value="Unassembled WGS sequence"/>
</dbReference>
<dbReference type="GO" id="GO:0006865">
    <property type="term" value="P:amino acid transport"/>
    <property type="evidence" value="ECO:0007669"/>
    <property type="project" value="UniProtKB-KW"/>
</dbReference>
<feature type="domain" description="Amino acid transporter transmembrane" evidence="7">
    <location>
        <begin position="78"/>
        <end position="133"/>
    </location>
</feature>
<dbReference type="EMBL" id="JBANQN010000001">
    <property type="protein sequence ID" value="KAK6804507.1"/>
    <property type="molecule type" value="Genomic_DNA"/>
</dbReference>
<keyword evidence="9" id="KW-1185">Reference proteome</keyword>